<dbReference type="EMBL" id="QPIZ01000007">
    <property type="protein sequence ID" value="RCW36783.1"/>
    <property type="molecule type" value="Genomic_DNA"/>
</dbReference>
<accession>A0A368V7K1</accession>
<dbReference type="InterPro" id="IPR049730">
    <property type="entry name" value="SNF2/RAD54-like_C"/>
</dbReference>
<proteinExistence type="predicted"/>
<feature type="domain" description="Helicase C-terminal" evidence="3">
    <location>
        <begin position="675"/>
        <end position="851"/>
    </location>
</feature>
<dbReference type="SUPFAM" id="SSF52540">
    <property type="entry name" value="P-loop containing nucleoside triphosphate hydrolases"/>
    <property type="match status" value="1"/>
</dbReference>
<name>A0A368V7K1_9BACT</name>
<dbReference type="RefSeq" id="WP_114436782.1">
    <property type="nucleotide sequence ID" value="NZ_QPIZ01000007.1"/>
</dbReference>
<reference evidence="4 5" key="1">
    <citation type="submission" date="2018-07" db="EMBL/GenBank/DDBJ databases">
        <title>Freshwater and sediment microbial communities from various areas in North America, analyzing microbe dynamics in response to fracking.</title>
        <authorList>
            <person name="Lamendella R."/>
        </authorList>
    </citation>
    <scope>NUCLEOTIDE SEQUENCE [LARGE SCALE GENOMIC DNA]</scope>
    <source>
        <strain evidence="4 5">160A</strain>
    </source>
</reference>
<dbReference type="SUPFAM" id="SSF56024">
    <property type="entry name" value="Phospholipase D/nuclease"/>
    <property type="match status" value="1"/>
</dbReference>
<evidence type="ECO:0000259" key="2">
    <source>
        <dbReference type="PROSITE" id="PS51192"/>
    </source>
</evidence>
<dbReference type="InterPro" id="IPR014001">
    <property type="entry name" value="Helicase_ATP-bd"/>
</dbReference>
<dbReference type="GO" id="GO:0016787">
    <property type="term" value="F:hydrolase activity"/>
    <property type="evidence" value="ECO:0007669"/>
    <property type="project" value="UniProtKB-KW"/>
</dbReference>
<dbReference type="PROSITE" id="PS51194">
    <property type="entry name" value="HELICASE_CTER"/>
    <property type="match status" value="1"/>
</dbReference>
<dbReference type="AlphaFoldDB" id="A0A368V7K1"/>
<evidence type="ECO:0000313" key="5">
    <source>
        <dbReference type="Proteomes" id="UP000252733"/>
    </source>
</evidence>
<evidence type="ECO:0000313" key="4">
    <source>
        <dbReference type="EMBL" id="RCW36783.1"/>
    </source>
</evidence>
<dbReference type="SMART" id="SM00487">
    <property type="entry name" value="DEXDc"/>
    <property type="match status" value="1"/>
</dbReference>
<dbReference type="Pfam" id="PF00271">
    <property type="entry name" value="Helicase_C"/>
    <property type="match status" value="1"/>
</dbReference>
<keyword evidence="5" id="KW-1185">Reference proteome</keyword>
<dbReference type="CDD" id="cd18793">
    <property type="entry name" value="SF2_C_SNF"/>
    <property type="match status" value="1"/>
</dbReference>
<dbReference type="Gene3D" id="3.40.50.10810">
    <property type="entry name" value="Tandem AAA-ATPase domain"/>
    <property type="match status" value="2"/>
</dbReference>
<dbReference type="Gene3D" id="3.30.870.10">
    <property type="entry name" value="Endonuclease Chain A"/>
    <property type="match status" value="1"/>
</dbReference>
<organism evidence="4 5">
    <name type="scientific">Marinilabilia salmonicolor</name>
    <dbReference type="NCBI Taxonomy" id="989"/>
    <lineage>
        <taxon>Bacteria</taxon>
        <taxon>Pseudomonadati</taxon>
        <taxon>Bacteroidota</taxon>
        <taxon>Bacteroidia</taxon>
        <taxon>Marinilabiliales</taxon>
        <taxon>Marinilabiliaceae</taxon>
        <taxon>Marinilabilia</taxon>
    </lineage>
</organism>
<dbReference type="PANTHER" id="PTHR45766:SF6">
    <property type="entry name" value="SWI_SNF-RELATED MATRIX-ASSOCIATED ACTIN-DEPENDENT REGULATOR OF CHROMATIN SUBFAMILY A-LIKE PROTEIN 1"/>
    <property type="match status" value="1"/>
</dbReference>
<dbReference type="InterPro" id="IPR001650">
    <property type="entry name" value="Helicase_C-like"/>
</dbReference>
<comment type="caution">
    <text evidence="4">The sequence shown here is derived from an EMBL/GenBank/DDBJ whole genome shotgun (WGS) entry which is preliminary data.</text>
</comment>
<dbReference type="InterPro" id="IPR025202">
    <property type="entry name" value="PLD-like_dom"/>
</dbReference>
<dbReference type="InterPro" id="IPR027417">
    <property type="entry name" value="P-loop_NTPase"/>
</dbReference>
<dbReference type="SMART" id="SM00490">
    <property type="entry name" value="HELICc"/>
    <property type="match status" value="1"/>
</dbReference>
<sequence>MSTRFFTNNKKQTLFNKFKGVFENNRDIKCFDALVGYFRASGYFAIRPYLEQVPNIRILVGINVDKLLAQFHSKGLLFKGDGPKTVKEFLTELKDDIQQADYDLKVEEGILQFVNDIINRKIEVRAHPHRNLHAKIYIFRPENWNEHRAGHVITGSSNFTDAGIGNSESSNYEFNVLLNNYDDVEFATEEFNNLWRESVPVLPVEIEEIKKKTFLNDEFSPFELYIKFLIEYFGNSVEFDPNSITDLPKGFKRLSYQIDAVNEGYKLIQKHNGFFLSDVVGLGKTIVAILIAKKFFYANGFPSHLSTTLIVIPPALKSGWTDTLERFQLKNYEIITNGSLHKIKHPEKYDLIIVDEAHKFRNDTADAYDALQRICKSQTRRILPNGTHQPKKVILMSATPLNNRPEDIANQIYLFQDAKDSTLEVSNLQHFFRQKIDAYKKLKTGKYSVQEVQNGVKYIYESIRNKVIAPLTVRRTRTDLRAHKQYWEDIMDQGILFPDIEKPKKILYKLDPTLEALYDKTMFFLSDSQEGLFYFRYQAIKYLVPEKKQKYSNADLASTQLAKIMKTLLVKRIDSSFHAFYKSLNRFLGHTQAMLKMFEKGRIYIAPSLKVSEFILEDKEDELIEVIASLKDIDQGIEICVPDDFYPEFIDGLKRDLEILESLVDEWANVEQDPKFDEFLHQLNNGLLDKQNNPQQKLVVFSESKETTAYLVKRLKKNGFDDILEVNAGNRNKLVDTIQVNFDANIERTEYKSDYNIIISTEVLAEGVNLHRSNTIVNYDTPWNSTRLMQRIGRVNRIGSVSNKVYVYNFFPTAKVNTDIELEKKAVMKLQAFHSALGEDSQIYSADEEIGTFGLFDKNVEEERDEKLNLLMELRKFKEENPEMFRKIKNMPLRARVGRKDKIKKDSTICFIRNNKRDAFYWIKPEGKLEELTFVEAAHEFRADVPEKSLSLHDQHHDHVKAAIADFDKKIMDEAAKNTLVDTSMGPNEKRAIKFLDGCLTFPFISEDESNQIKAAKQAIKIGKFQKLHRNINTMQKNLKKQPLKPVDLLDALLKIIRSYPLNQEDTDGQPLLSIKAYQKQKPEIIISESYSLK</sequence>
<dbReference type="InterPro" id="IPR000330">
    <property type="entry name" value="SNF2_N"/>
</dbReference>
<dbReference type="CDD" id="cd09178">
    <property type="entry name" value="PLDc_N_Snf2_like"/>
    <property type="match status" value="1"/>
</dbReference>
<evidence type="ECO:0000256" key="1">
    <source>
        <dbReference type="ARBA" id="ARBA00022801"/>
    </source>
</evidence>
<protein>
    <submittedName>
        <fullName evidence="4">Phospholipase D-like protein</fullName>
    </submittedName>
</protein>
<dbReference type="Gene3D" id="3.40.50.300">
    <property type="entry name" value="P-loop containing nucleotide triphosphate hydrolases"/>
    <property type="match status" value="1"/>
</dbReference>
<dbReference type="Pfam" id="PF13091">
    <property type="entry name" value="PLDc_2"/>
    <property type="match status" value="1"/>
</dbReference>
<feature type="domain" description="Helicase ATP-binding" evidence="2">
    <location>
        <begin position="265"/>
        <end position="418"/>
    </location>
</feature>
<dbReference type="GO" id="GO:0005524">
    <property type="term" value="F:ATP binding"/>
    <property type="evidence" value="ECO:0007669"/>
    <property type="project" value="InterPro"/>
</dbReference>
<dbReference type="InterPro" id="IPR038718">
    <property type="entry name" value="SNF2-like_sf"/>
</dbReference>
<dbReference type="Proteomes" id="UP000252733">
    <property type="component" value="Unassembled WGS sequence"/>
</dbReference>
<gene>
    <name evidence="4" type="ORF">DFO77_10774</name>
</gene>
<dbReference type="PROSITE" id="PS51192">
    <property type="entry name" value="HELICASE_ATP_BIND_1"/>
    <property type="match status" value="1"/>
</dbReference>
<dbReference type="Pfam" id="PF00176">
    <property type="entry name" value="SNF2-rel_dom"/>
    <property type="match status" value="1"/>
</dbReference>
<evidence type="ECO:0000259" key="3">
    <source>
        <dbReference type="PROSITE" id="PS51194"/>
    </source>
</evidence>
<keyword evidence="1" id="KW-0378">Hydrolase</keyword>
<dbReference type="PANTHER" id="PTHR45766">
    <property type="entry name" value="DNA ANNEALING HELICASE AND ENDONUCLEASE ZRANB3 FAMILY MEMBER"/>
    <property type="match status" value="1"/>
</dbReference>